<proteinExistence type="predicted"/>
<evidence type="ECO:0000313" key="3">
    <source>
        <dbReference type="EMBL" id="ADW18275.1"/>
    </source>
</evidence>
<name>A0A7U3YMU3_DESPD</name>
<dbReference type="InterPro" id="IPR028261">
    <property type="entry name" value="DPD_II"/>
</dbReference>
<dbReference type="InterPro" id="IPR006004">
    <property type="entry name" value="SudA-like"/>
</dbReference>
<dbReference type="Pfam" id="PF07992">
    <property type="entry name" value="Pyr_redox_2"/>
    <property type="match status" value="1"/>
</dbReference>
<dbReference type="SUPFAM" id="SSF46548">
    <property type="entry name" value="alpha-helical ferredoxin"/>
    <property type="match status" value="1"/>
</dbReference>
<dbReference type="PANTHER" id="PTHR42783:SF3">
    <property type="entry name" value="GLUTAMATE SYNTHASE [NADPH] SMALL CHAIN-RELATED"/>
    <property type="match status" value="1"/>
</dbReference>
<dbReference type="Gene3D" id="3.50.50.60">
    <property type="entry name" value="FAD/NAD(P)-binding domain"/>
    <property type="match status" value="2"/>
</dbReference>
<dbReference type="InterPro" id="IPR023753">
    <property type="entry name" value="FAD/NAD-binding_dom"/>
</dbReference>
<keyword evidence="3" id="KW-0560">Oxidoreductase</keyword>
<dbReference type="InterPro" id="IPR017896">
    <property type="entry name" value="4Fe4S_Fe-S-bd"/>
</dbReference>
<dbReference type="SUPFAM" id="SSF51971">
    <property type="entry name" value="Nucleotide-binding domain"/>
    <property type="match status" value="1"/>
</dbReference>
<dbReference type="GO" id="GO:0051536">
    <property type="term" value="F:iron-sulfur cluster binding"/>
    <property type="evidence" value="ECO:0007669"/>
    <property type="project" value="InterPro"/>
</dbReference>
<dbReference type="AlphaFoldDB" id="A0A7U3YMU3"/>
<sequence length="482" mass="51754">MTTNEPMAEQAATPKKGKAKTPRQPMPEQDPRRRRYNFEEVPRGYSEETAMLEASRCIQCKKPGCVEGCPVNIHIPAFIKLIAEGKFIDALLKLKEQTALPAVCGRVCPQESQCEARCILGKKGEPVAIGRLERFAADYARKHGGVPEPVKAAATGKRVAIVGAGPAGITVAGELARWGHEVVMFEALHLAGGVLMYGIPQFRLPKEIVQFEINSLKRLGVTIHTDYVIGKSETVGQLMEQGFDAVFIATGAGLPVFLGIPGENAIGVFSANEFLTRANLMRAIDFPRFATSPIRPHRAVTVGGGNVAMDAARTALRLGAESTIVYRRSKAEMPARAEEVHHAEEEGVVFHLLTNPVRIVTDARNRVTGVECLRMELGEPDASGRRRPVAVKGSEFIVPADTVIVAIGNQPNPLVPQTAPEIETSKRGTITADPVTMMTSKPGVFAGGDIVSGAATVISAMGQGKTAALHIHRYLMGGDPPR</sequence>
<dbReference type="Gene3D" id="1.10.1060.10">
    <property type="entry name" value="Alpha-helical ferredoxin"/>
    <property type="match status" value="1"/>
</dbReference>
<evidence type="ECO:0000313" key="4">
    <source>
        <dbReference type="Proteomes" id="UP000006365"/>
    </source>
</evidence>
<dbReference type="GO" id="GO:0016491">
    <property type="term" value="F:oxidoreductase activity"/>
    <property type="evidence" value="ECO:0007669"/>
    <property type="project" value="UniProtKB-KW"/>
</dbReference>
<dbReference type="Pfam" id="PF14691">
    <property type="entry name" value="Fer4_20"/>
    <property type="match status" value="1"/>
</dbReference>
<accession>A0A7U3YMU3</accession>
<dbReference type="InterPro" id="IPR036188">
    <property type="entry name" value="FAD/NAD-bd_sf"/>
</dbReference>
<dbReference type="PANTHER" id="PTHR42783">
    <property type="entry name" value="GLUTAMATE SYNTHASE [NADPH] SMALL CHAIN"/>
    <property type="match status" value="1"/>
</dbReference>
<dbReference type="PROSITE" id="PS51379">
    <property type="entry name" value="4FE4S_FER_2"/>
    <property type="match status" value="1"/>
</dbReference>
<gene>
    <name evidence="3" type="ordered locus">Despr_2128</name>
</gene>
<dbReference type="RefSeq" id="WP_015724814.1">
    <property type="nucleotide sequence ID" value="NC_014972.1"/>
</dbReference>
<dbReference type="PRINTS" id="PR00368">
    <property type="entry name" value="FADPNR"/>
</dbReference>
<feature type="domain" description="4Fe-4S ferredoxin-type" evidence="2">
    <location>
        <begin position="48"/>
        <end position="79"/>
    </location>
</feature>
<dbReference type="EC" id="1.8.1.-" evidence="3"/>
<dbReference type="InterPro" id="IPR009051">
    <property type="entry name" value="Helical_ferredxn"/>
</dbReference>
<organism evidence="3 4">
    <name type="scientific">Desulfobulbus propionicus (strain ATCC 33891 / DSM 2032 / VKM B-1956 / 1pr3)</name>
    <dbReference type="NCBI Taxonomy" id="577650"/>
    <lineage>
        <taxon>Bacteria</taxon>
        <taxon>Pseudomonadati</taxon>
        <taxon>Thermodesulfobacteriota</taxon>
        <taxon>Desulfobulbia</taxon>
        <taxon>Desulfobulbales</taxon>
        <taxon>Desulfobulbaceae</taxon>
        <taxon>Desulfobulbus</taxon>
    </lineage>
</organism>
<evidence type="ECO:0000259" key="2">
    <source>
        <dbReference type="PROSITE" id="PS51379"/>
    </source>
</evidence>
<evidence type="ECO:0000256" key="1">
    <source>
        <dbReference type="SAM" id="MobiDB-lite"/>
    </source>
</evidence>
<dbReference type="Proteomes" id="UP000006365">
    <property type="component" value="Chromosome"/>
</dbReference>
<dbReference type="KEGG" id="dpr:Despr_2128"/>
<dbReference type="PRINTS" id="PR00411">
    <property type="entry name" value="PNDRDTASEI"/>
</dbReference>
<protein>
    <submittedName>
        <fullName evidence="3">Sulfide dehydrogenase (Flavoprotein) subunit SudA</fullName>
        <ecNumber evidence="3">1.8.1.-</ecNumber>
    </submittedName>
</protein>
<dbReference type="NCBIfam" id="TIGR01316">
    <property type="entry name" value="gltA"/>
    <property type="match status" value="1"/>
</dbReference>
<feature type="region of interest" description="Disordered" evidence="1">
    <location>
        <begin position="1"/>
        <end position="36"/>
    </location>
</feature>
<reference evidence="3 4" key="1">
    <citation type="journal article" date="2011" name="Stand. Genomic Sci.">
        <title>Complete genome sequence of Desulfobulbus propionicus type strain (1pr3).</title>
        <authorList>
            <person name="Pagani I."/>
            <person name="Lapidus A."/>
            <person name="Nolan M."/>
            <person name="Lucas S."/>
            <person name="Hammon N."/>
            <person name="Deshpande S."/>
            <person name="Cheng J.F."/>
            <person name="Chertkov O."/>
            <person name="Davenport K."/>
            <person name="Tapia R."/>
            <person name="Han C."/>
            <person name="Goodwin L."/>
            <person name="Pitluck S."/>
            <person name="Liolios K."/>
            <person name="Mavromatis K."/>
            <person name="Ivanova N."/>
            <person name="Mikhailova N."/>
            <person name="Pati A."/>
            <person name="Chen A."/>
            <person name="Palaniappan K."/>
            <person name="Land M."/>
            <person name="Hauser L."/>
            <person name="Chang Y.J."/>
            <person name="Jeffries C.D."/>
            <person name="Detter J.C."/>
            <person name="Brambilla E."/>
            <person name="Kannan K.P."/>
            <person name="Djao O.D."/>
            <person name="Rohde M."/>
            <person name="Pukall R."/>
            <person name="Spring S."/>
            <person name="Goker M."/>
            <person name="Sikorski J."/>
            <person name="Woyke T."/>
            <person name="Bristow J."/>
            <person name="Eisen J.A."/>
            <person name="Markowitz V."/>
            <person name="Hugenholtz P."/>
            <person name="Kyrpides N.C."/>
            <person name="Klenk H.P."/>
        </authorList>
    </citation>
    <scope>NUCLEOTIDE SEQUENCE [LARGE SCALE GENOMIC DNA]</scope>
    <source>
        <strain evidence="4">ATCC 33891 / DSM 2032 / 1pr3</strain>
    </source>
</reference>
<dbReference type="EMBL" id="CP002364">
    <property type="protein sequence ID" value="ADW18275.1"/>
    <property type="molecule type" value="Genomic_DNA"/>
</dbReference>
<keyword evidence="4" id="KW-1185">Reference proteome</keyword>